<dbReference type="PANTHER" id="PTHR23079">
    <property type="entry name" value="RNA-DEPENDENT RNA POLYMERASE"/>
    <property type="match status" value="1"/>
</dbReference>
<keyword evidence="5" id="KW-1185">Reference proteome</keyword>
<name>A0A0C3QBF0_9AGAM</name>
<feature type="non-terminal residue" evidence="4">
    <location>
        <position position="1"/>
    </location>
</feature>
<dbReference type="InterPro" id="IPR057596">
    <property type="entry name" value="RDRP_core"/>
</dbReference>
<dbReference type="HOGENOM" id="CLU_003387_1_0_1"/>
<dbReference type="STRING" id="1051891.A0A0C3QBF0"/>
<dbReference type="Pfam" id="PF05183">
    <property type="entry name" value="RdRP"/>
    <property type="match status" value="1"/>
</dbReference>
<dbReference type="PANTHER" id="PTHR23079:SF14">
    <property type="entry name" value="RNA-DEPENDENT RNA POLYMERASE"/>
    <property type="match status" value="1"/>
</dbReference>
<comment type="catalytic activity">
    <reaction evidence="1">
        <text>RNA(n) + a ribonucleoside 5'-triphosphate = RNA(n+1) + diphosphate</text>
        <dbReference type="Rhea" id="RHEA:21248"/>
        <dbReference type="Rhea" id="RHEA-COMP:14527"/>
        <dbReference type="Rhea" id="RHEA-COMP:17342"/>
        <dbReference type="ChEBI" id="CHEBI:33019"/>
        <dbReference type="ChEBI" id="CHEBI:61557"/>
        <dbReference type="ChEBI" id="CHEBI:140395"/>
        <dbReference type="EC" id="2.7.7.48"/>
    </reaction>
</comment>
<proteinExistence type="inferred from homology"/>
<evidence type="ECO:0000313" key="5">
    <source>
        <dbReference type="Proteomes" id="UP000054248"/>
    </source>
</evidence>
<feature type="domain" description="RDRP core" evidence="3">
    <location>
        <begin position="159"/>
        <end position="802"/>
    </location>
</feature>
<dbReference type="GO" id="GO:0003723">
    <property type="term" value="F:RNA binding"/>
    <property type="evidence" value="ECO:0007669"/>
    <property type="project" value="UniProtKB-KW"/>
</dbReference>
<sequence>IAHSEKHVGWFDKYDVPWSAQWHIAVLLNKSNAKTRLEWKDITEQQVQALSGTNTVVGPKVLSVLFPNARRRGSSLLSQARNPYVELDREEAALDKGTFETLGLRPLSEDGTELGMSTWWGGRVEQRAVMVNLGVDSARPKSMCRGATPSPKIKWGIQLHQQEMRGKSCRFTRRFGSRRFIQLKVPDLRTQAERDSLQEELLKPHLLLGRIFRAFSTHDGTVRLVETNENVGRVPLPAVGDSRRLSFLEFLDWFNPLEQNAHQIISKWSARFTLGLSTSQPVLLFDRINMHYIPDIISLSHNPQAGSPASKHIMTDGCGRMNRAALRLIQIHKGLQSMPTAMQGRIAGAKGLWILDDNDQDDVPRIWSTASQVKIRYTDAELDEDPSRRIFDLLRIGQVKTPARLSAQPITNFAHNGVPCSVFSELLQESLKEMIDHLFEEWKSDDAVSMWDLVFNKGGVGHIRKGRYARVFQRIFGNFRDTEETDESSWTSDVFGSPVDLDAPSGGPDPHSGWPTELAEQITELFQVGFTPSKCAYLASLMKSYLKMEVKRMIQGCHIPVRRSAEAFAAPGTLYFSGTLKPGEVFFRSSQQCGLVDDPVMADGIVRGEMIIFRYPIRTPSDGRLVRAVDYPELRNFTDVLLFSTLGERSGASILAGGDYDGDTIHMVTEPRIVSTFKNSSLKFADPPEGFDTYVEAVACRGQEVVDALPSLTEAEQVRELQMILLEPVSREKHYGRYSTLTDIATYIYGTTASQSPSNRLLSRFSNELDAEKSGIHVIKRVWENDASHFRQWDQPACMRKSGDEGRKKEPRRPPHLGPFVLDVLNPFAQQQEKRYLALIEKLDIDADNNCDPALVAPVDQADRRARRLRTLEQDGMWQELERLKRFVEGNRRTWARLYTEQRAPRSSQVSNRLARTSSLASQDSTKREIADEFWNGFDGIDSLIYFSEDEARRVMGSYAYCHAHEQAQRAAAARGGRKGSLEYAFVVAFRILAELKGKSNGQYSISVDPFHDFMIPRRNVREEERMEVD</sequence>
<keyword evidence="1" id="KW-0808">Transferase</keyword>
<gene>
    <name evidence="4" type="ORF">M407DRAFT_232255</name>
</gene>
<keyword evidence="1" id="KW-0696">RNA-directed RNA polymerase</keyword>
<reference evidence="5" key="2">
    <citation type="submission" date="2015-01" db="EMBL/GenBank/DDBJ databases">
        <title>Evolutionary Origins and Diversification of the Mycorrhizal Mutualists.</title>
        <authorList>
            <consortium name="DOE Joint Genome Institute"/>
            <consortium name="Mycorrhizal Genomics Consortium"/>
            <person name="Kohler A."/>
            <person name="Kuo A."/>
            <person name="Nagy L.G."/>
            <person name="Floudas D."/>
            <person name="Copeland A."/>
            <person name="Barry K.W."/>
            <person name="Cichocki N."/>
            <person name="Veneault-Fourrey C."/>
            <person name="LaButti K."/>
            <person name="Lindquist E.A."/>
            <person name="Lipzen A."/>
            <person name="Lundell T."/>
            <person name="Morin E."/>
            <person name="Murat C."/>
            <person name="Riley R."/>
            <person name="Ohm R."/>
            <person name="Sun H."/>
            <person name="Tunlid A."/>
            <person name="Henrissat B."/>
            <person name="Grigoriev I.V."/>
            <person name="Hibbett D.S."/>
            <person name="Martin F."/>
        </authorList>
    </citation>
    <scope>NUCLEOTIDE SEQUENCE [LARGE SCALE GENOMIC DNA]</scope>
    <source>
        <strain evidence="5">MUT 4182</strain>
    </source>
</reference>
<dbReference type="EMBL" id="KN823003">
    <property type="protein sequence ID" value="KIO27810.1"/>
    <property type="molecule type" value="Genomic_DNA"/>
</dbReference>
<dbReference type="Proteomes" id="UP000054248">
    <property type="component" value="Unassembled WGS sequence"/>
</dbReference>
<dbReference type="GO" id="GO:0003968">
    <property type="term" value="F:RNA-directed RNA polymerase activity"/>
    <property type="evidence" value="ECO:0007669"/>
    <property type="project" value="UniProtKB-KW"/>
</dbReference>
<dbReference type="GO" id="GO:0031380">
    <property type="term" value="C:nuclear RNA-directed RNA polymerase complex"/>
    <property type="evidence" value="ECO:0007669"/>
    <property type="project" value="TreeGrafter"/>
</dbReference>
<evidence type="ECO:0000256" key="1">
    <source>
        <dbReference type="RuleBase" id="RU363098"/>
    </source>
</evidence>
<dbReference type="GO" id="GO:0030422">
    <property type="term" value="P:siRNA processing"/>
    <property type="evidence" value="ECO:0007669"/>
    <property type="project" value="TreeGrafter"/>
</dbReference>
<protein>
    <recommendedName>
        <fullName evidence="1">RNA-dependent RNA polymerase</fullName>
        <ecNumber evidence="1">2.7.7.48</ecNumber>
    </recommendedName>
</protein>
<dbReference type="OrthoDB" id="10055769at2759"/>
<comment type="similarity">
    <text evidence="1">Belongs to the RdRP family.</text>
</comment>
<dbReference type="AlphaFoldDB" id="A0A0C3QBF0"/>
<reference evidence="4 5" key="1">
    <citation type="submission" date="2014-04" db="EMBL/GenBank/DDBJ databases">
        <authorList>
            <consortium name="DOE Joint Genome Institute"/>
            <person name="Kuo A."/>
            <person name="Girlanda M."/>
            <person name="Perotto S."/>
            <person name="Kohler A."/>
            <person name="Nagy L.G."/>
            <person name="Floudas D."/>
            <person name="Copeland A."/>
            <person name="Barry K.W."/>
            <person name="Cichocki N."/>
            <person name="Veneault-Fourrey C."/>
            <person name="LaButti K."/>
            <person name="Lindquist E.A."/>
            <person name="Lipzen A."/>
            <person name="Lundell T."/>
            <person name="Morin E."/>
            <person name="Murat C."/>
            <person name="Sun H."/>
            <person name="Tunlid A."/>
            <person name="Henrissat B."/>
            <person name="Grigoriev I.V."/>
            <person name="Hibbett D.S."/>
            <person name="Martin F."/>
            <person name="Nordberg H.P."/>
            <person name="Cantor M.N."/>
            <person name="Hua S.X."/>
        </authorList>
    </citation>
    <scope>NUCLEOTIDE SEQUENCE [LARGE SCALE GENOMIC DNA]</scope>
    <source>
        <strain evidence="4 5">MUT 4182</strain>
    </source>
</reference>
<evidence type="ECO:0000259" key="3">
    <source>
        <dbReference type="Pfam" id="PF05183"/>
    </source>
</evidence>
<dbReference type="EC" id="2.7.7.48" evidence="1"/>
<organism evidence="4 5">
    <name type="scientific">Tulasnella calospora MUT 4182</name>
    <dbReference type="NCBI Taxonomy" id="1051891"/>
    <lineage>
        <taxon>Eukaryota</taxon>
        <taxon>Fungi</taxon>
        <taxon>Dikarya</taxon>
        <taxon>Basidiomycota</taxon>
        <taxon>Agaricomycotina</taxon>
        <taxon>Agaricomycetes</taxon>
        <taxon>Cantharellales</taxon>
        <taxon>Tulasnellaceae</taxon>
        <taxon>Tulasnella</taxon>
    </lineage>
</organism>
<keyword evidence="1" id="KW-0694">RNA-binding</keyword>
<evidence type="ECO:0000313" key="4">
    <source>
        <dbReference type="EMBL" id="KIO27810.1"/>
    </source>
</evidence>
<keyword evidence="1" id="KW-0548">Nucleotidyltransferase</keyword>
<feature type="region of interest" description="Disordered" evidence="2">
    <location>
        <begin position="794"/>
        <end position="815"/>
    </location>
</feature>
<evidence type="ECO:0000256" key="2">
    <source>
        <dbReference type="SAM" id="MobiDB-lite"/>
    </source>
</evidence>
<accession>A0A0C3QBF0</accession>
<dbReference type="InterPro" id="IPR007855">
    <property type="entry name" value="RDRP"/>
</dbReference>